<dbReference type="InterPro" id="IPR015947">
    <property type="entry name" value="PUA-like_sf"/>
</dbReference>
<evidence type="ECO:0000256" key="6">
    <source>
        <dbReference type="ARBA" id="ARBA00038091"/>
    </source>
</evidence>
<dbReference type="CDD" id="cd21153">
    <property type="entry name" value="PUA_RlmI"/>
    <property type="match status" value="1"/>
</dbReference>
<dbReference type="GO" id="GO:0032259">
    <property type="term" value="P:methylation"/>
    <property type="evidence" value="ECO:0007669"/>
    <property type="project" value="UniProtKB-KW"/>
</dbReference>
<accession>A0A0S1SIS4</accession>
<dbReference type="GO" id="GO:0003723">
    <property type="term" value="F:RNA binding"/>
    <property type="evidence" value="ECO:0007669"/>
    <property type="project" value="InterPro"/>
</dbReference>
<dbReference type="Pfam" id="PF17785">
    <property type="entry name" value="PUA_3"/>
    <property type="match status" value="1"/>
</dbReference>
<evidence type="ECO:0000313" key="9">
    <source>
        <dbReference type="EMBL" id="ALM13448.1"/>
    </source>
</evidence>
<evidence type="ECO:0000256" key="5">
    <source>
        <dbReference type="ARBA" id="ARBA00022691"/>
    </source>
</evidence>
<comment type="subcellular location">
    <subcellularLocation>
        <location evidence="1">Cytoplasm</location>
    </subcellularLocation>
</comment>
<dbReference type="Gene3D" id="2.30.130.10">
    <property type="entry name" value="PUA domain"/>
    <property type="match status" value="1"/>
</dbReference>
<name>A0A0S1SIS4_9BACT</name>
<evidence type="ECO:0000256" key="2">
    <source>
        <dbReference type="ARBA" id="ARBA00022490"/>
    </source>
</evidence>
<evidence type="ECO:0000259" key="8">
    <source>
        <dbReference type="Pfam" id="PF17785"/>
    </source>
</evidence>
<evidence type="ECO:0000313" key="10">
    <source>
        <dbReference type="Proteomes" id="UP000069135"/>
    </source>
</evidence>
<dbReference type="Gene3D" id="3.40.50.150">
    <property type="entry name" value="Vaccinia Virus protein VP39"/>
    <property type="match status" value="1"/>
</dbReference>
<dbReference type="SUPFAM" id="SSF53335">
    <property type="entry name" value="S-adenosyl-L-methionine-dependent methyltransferases"/>
    <property type="match status" value="1"/>
</dbReference>
<dbReference type="InterPro" id="IPR041532">
    <property type="entry name" value="RlmI-like_PUA"/>
</dbReference>
<dbReference type="InterPro" id="IPR029063">
    <property type="entry name" value="SAM-dependent_MTases_sf"/>
</dbReference>
<organism evidence="9 10">
    <name type="scientific">Candidatus Peribacter riflensis</name>
    <dbReference type="NCBI Taxonomy" id="1735162"/>
    <lineage>
        <taxon>Bacteria</taxon>
        <taxon>Candidatus Peregrinibacteriota</taxon>
        <taxon>Candidatus Peribacteria</taxon>
        <taxon>Candidatus Peribacterales</taxon>
        <taxon>Candidatus Peribacteraceae</taxon>
        <taxon>Candidatus Peribacter</taxon>
    </lineage>
</organism>
<dbReference type="EMBL" id="CP013065">
    <property type="protein sequence ID" value="ALM13448.1"/>
    <property type="molecule type" value="Genomic_DNA"/>
</dbReference>
<keyword evidence="5" id="KW-0949">S-adenosyl-L-methionine</keyword>
<reference evidence="9 10" key="2">
    <citation type="journal article" date="2016" name="PeerJ">
        <title>Analysis of five complete genome sequences for members of the class Peribacteria in the recently recognized Peregrinibacteria bacterial phylum.</title>
        <authorList>
            <person name="Anantharaman K."/>
            <person name="Brown C.T."/>
            <person name="Burstein D."/>
            <person name="Castelle C.J."/>
            <person name="Probst A.J."/>
            <person name="Thomas B.C."/>
            <person name="Williams K.H."/>
            <person name="Banfield J.F."/>
        </authorList>
    </citation>
    <scope>NUCLEOTIDE SEQUENCE [LARGE SCALE GENOMIC DNA]</scope>
    <source>
        <strain evidence="9">RIFOXYD1_FULL_PER-ii_59_16</strain>
    </source>
</reference>
<dbReference type="STRING" id="1735162.PeribacterB2_0778"/>
<dbReference type="PATRIC" id="fig|1735161.3.peg.759"/>
<evidence type="ECO:0000256" key="1">
    <source>
        <dbReference type="ARBA" id="ARBA00004496"/>
    </source>
</evidence>
<dbReference type="PANTHER" id="PTHR42873:SF1">
    <property type="entry name" value="S-ADENOSYLMETHIONINE-DEPENDENT METHYLTRANSFERASE DOMAIN-CONTAINING PROTEIN"/>
    <property type="match status" value="1"/>
</dbReference>
<dbReference type="SUPFAM" id="SSF88697">
    <property type="entry name" value="PUA domain-like"/>
    <property type="match status" value="1"/>
</dbReference>
<accession>A0A0S1SX92</accession>
<protein>
    <submittedName>
        <fullName evidence="9">23S rRNA (Cytosine1962-C5)-methyltransferase</fullName>
    </submittedName>
</protein>
<feature type="domain" description="RlmI-like PUA" evidence="8">
    <location>
        <begin position="6"/>
        <end position="67"/>
    </location>
</feature>
<dbReference type="PANTHER" id="PTHR42873">
    <property type="entry name" value="RIBOSOMAL RNA LARGE SUBUNIT METHYLTRANSFERASE"/>
    <property type="match status" value="1"/>
</dbReference>
<sequence length="392" mass="44184">MKYPILTLKPDSEVHLRNRHHAIFRSAIDRLPQAEDGDIVEVRNSRGDFLCFAHWNAKAYICGRAIAFEKGDPLTHIRSLMEQAVRLRTALFEKEETTCFRLINAEGDALPGLIVDQYGDVLVIQLTTLGFDRSRDWVMDQLKTLVQPKAIFEKSTGPARKKEGLEEREGWVHGKVDGTIEVKERGLTYLITLEGSQKTGLFLDQREMRSLVRQTAHGRTVLDCCSYVGGFSVNALAGGALTSDAVDYDSAALARAREHATLNGIPADRLQIFSEDVFNFLRRKSLPHPYDFIILDPPAFAKRSADLEPAKKAYTDLNRMALQALPPGGILLTCSCSYQVNPELFQTLVFHAARQAKRNVKILSRHRQAMDHPVNLYHPEGDYLKSLLLWVE</sequence>
<dbReference type="Pfam" id="PF10672">
    <property type="entry name" value="Methyltrans_SAM"/>
    <property type="match status" value="1"/>
</dbReference>
<evidence type="ECO:0000256" key="4">
    <source>
        <dbReference type="ARBA" id="ARBA00022679"/>
    </source>
</evidence>
<accession>A0A0S1SSN8</accession>
<gene>
    <name evidence="9" type="ORF">PeribacterD1_0777</name>
</gene>
<evidence type="ECO:0000256" key="3">
    <source>
        <dbReference type="ARBA" id="ARBA00022603"/>
    </source>
</evidence>
<keyword evidence="4 9" id="KW-0808">Transferase</keyword>
<reference evidence="10" key="1">
    <citation type="submission" date="2015-10" db="EMBL/GenBank/DDBJ databases">
        <title>Analysis of five complete genome sequences for members of the class Peribacteria in the recently recognized Peregrinibacteria bacterial phylum.</title>
        <authorList>
            <person name="Anantharaman K."/>
            <person name="Brown C.T."/>
            <person name="Burstein D."/>
            <person name="Castelle C.J."/>
            <person name="Probst A.J."/>
            <person name="Thomas B.C."/>
            <person name="Williams K.H."/>
            <person name="Banfield J.F."/>
        </authorList>
    </citation>
    <scope>NUCLEOTIDE SEQUENCE [LARGE SCALE GENOMIC DNA]</scope>
</reference>
<dbReference type="CDD" id="cd11572">
    <property type="entry name" value="RlmI_M_like"/>
    <property type="match status" value="1"/>
</dbReference>
<feature type="domain" description="S-adenosylmethionine-dependent methyltransferase" evidence="7">
    <location>
        <begin position="170"/>
        <end position="356"/>
    </location>
</feature>
<evidence type="ECO:0000259" key="7">
    <source>
        <dbReference type="Pfam" id="PF10672"/>
    </source>
</evidence>
<dbReference type="InterPro" id="IPR019614">
    <property type="entry name" value="SAM-dep_methyl-trfase"/>
</dbReference>
<dbReference type="GO" id="GO:0005737">
    <property type="term" value="C:cytoplasm"/>
    <property type="evidence" value="ECO:0007669"/>
    <property type="project" value="UniProtKB-SubCell"/>
</dbReference>
<keyword evidence="2" id="KW-0963">Cytoplasm</keyword>
<comment type="similarity">
    <text evidence="6">Belongs to the methyltransferase superfamily. RlmI family.</text>
</comment>
<dbReference type="CDD" id="cd02440">
    <property type="entry name" value="AdoMet_MTases"/>
    <property type="match status" value="1"/>
</dbReference>
<dbReference type="Gene3D" id="3.30.750.80">
    <property type="entry name" value="RNA methyltransferase domain (HRMD) like"/>
    <property type="match status" value="1"/>
</dbReference>
<dbReference type="AlphaFoldDB" id="A0A0S1SIS4"/>
<dbReference type="Proteomes" id="UP000069135">
    <property type="component" value="Chromosome"/>
</dbReference>
<dbReference type="GO" id="GO:0008168">
    <property type="term" value="F:methyltransferase activity"/>
    <property type="evidence" value="ECO:0007669"/>
    <property type="project" value="UniProtKB-KW"/>
</dbReference>
<proteinExistence type="inferred from homology"/>
<keyword evidence="3 9" id="KW-0489">Methyltransferase</keyword>
<accession>A0A0S1SKC8</accession>
<dbReference type="InterPro" id="IPR036974">
    <property type="entry name" value="PUA_sf"/>
</dbReference>
<dbReference type="KEGG" id="prf:PeribacterA2_0776"/>
<accession>A0A0S1SLE3</accession>